<reference evidence="3 4" key="1">
    <citation type="submission" date="2020-08" db="EMBL/GenBank/DDBJ databases">
        <title>Sequencing the genomes of 1000 actinobacteria strains.</title>
        <authorList>
            <person name="Klenk H.-P."/>
        </authorList>
    </citation>
    <scope>NUCLEOTIDE SEQUENCE [LARGE SCALE GENOMIC DNA]</scope>
    <source>
        <strain evidence="3 4">DSM 20146</strain>
    </source>
</reference>
<evidence type="ECO:0000256" key="2">
    <source>
        <dbReference type="SAM" id="Phobius"/>
    </source>
</evidence>
<feature type="region of interest" description="Disordered" evidence="1">
    <location>
        <begin position="181"/>
        <end position="203"/>
    </location>
</feature>
<feature type="transmembrane region" description="Helical" evidence="2">
    <location>
        <begin position="6"/>
        <end position="30"/>
    </location>
</feature>
<keyword evidence="2" id="KW-1133">Transmembrane helix</keyword>
<keyword evidence="2" id="KW-0812">Transmembrane</keyword>
<accession>A0A7W4USS0</accession>
<dbReference type="EMBL" id="JACHVP010000001">
    <property type="protein sequence ID" value="MBB2965609.1"/>
    <property type="molecule type" value="Genomic_DNA"/>
</dbReference>
<name>A0A7W4USS0_LEIAQ</name>
<gene>
    <name evidence="3" type="ORF">FHX33_000341</name>
</gene>
<sequence>MSVIAGVLLSLLVIALLGILIGVLIVRAVYRSIRRSRTINGAVLRTRTAFTWGPQQQVLRLRMRLNDSLESGRAAVELTLRSDGLRGELVRLFKRIQAEGSTLESQLRLLQSETDTAALTAELPVVRGRVEQVEGLVRRLRSAVSSGLGAPSDDALDALRADVDREVAAIHAGIQELHTLNSFDGRPEPRRQTTNRLYGGNES</sequence>
<keyword evidence="4" id="KW-1185">Reference proteome</keyword>
<evidence type="ECO:0000313" key="4">
    <source>
        <dbReference type="Proteomes" id="UP000538196"/>
    </source>
</evidence>
<evidence type="ECO:0000313" key="3">
    <source>
        <dbReference type="EMBL" id="MBB2965609.1"/>
    </source>
</evidence>
<evidence type="ECO:0008006" key="5">
    <source>
        <dbReference type="Google" id="ProtNLM"/>
    </source>
</evidence>
<dbReference type="AlphaFoldDB" id="A0A7W4USS0"/>
<dbReference type="RefSeq" id="WP_021759170.1">
    <property type="nucleotide sequence ID" value="NZ_JACHVP010000001.1"/>
</dbReference>
<comment type="caution">
    <text evidence="3">The sequence shown here is derived from an EMBL/GenBank/DDBJ whole genome shotgun (WGS) entry which is preliminary data.</text>
</comment>
<evidence type="ECO:0000256" key="1">
    <source>
        <dbReference type="SAM" id="MobiDB-lite"/>
    </source>
</evidence>
<organism evidence="3 4">
    <name type="scientific">Leifsonia aquatica</name>
    <name type="common">Corynebacterium aquaticum</name>
    <dbReference type="NCBI Taxonomy" id="144185"/>
    <lineage>
        <taxon>Bacteria</taxon>
        <taxon>Bacillati</taxon>
        <taxon>Actinomycetota</taxon>
        <taxon>Actinomycetes</taxon>
        <taxon>Micrococcales</taxon>
        <taxon>Microbacteriaceae</taxon>
        <taxon>Leifsonia</taxon>
    </lineage>
</organism>
<proteinExistence type="predicted"/>
<keyword evidence="2" id="KW-0472">Membrane</keyword>
<dbReference type="Proteomes" id="UP000538196">
    <property type="component" value="Unassembled WGS sequence"/>
</dbReference>
<protein>
    <recommendedName>
        <fullName evidence="5">Secreted protein</fullName>
    </recommendedName>
</protein>